<proteinExistence type="predicted"/>
<dbReference type="AlphaFoldDB" id="A0AAD4MGL0"/>
<dbReference type="EMBL" id="JAKKPZ010000658">
    <property type="protein sequence ID" value="KAI1693228.1"/>
    <property type="molecule type" value="Genomic_DNA"/>
</dbReference>
<organism evidence="1 2">
    <name type="scientific">Ditylenchus destructor</name>
    <dbReference type="NCBI Taxonomy" id="166010"/>
    <lineage>
        <taxon>Eukaryota</taxon>
        <taxon>Metazoa</taxon>
        <taxon>Ecdysozoa</taxon>
        <taxon>Nematoda</taxon>
        <taxon>Chromadorea</taxon>
        <taxon>Rhabditida</taxon>
        <taxon>Tylenchina</taxon>
        <taxon>Tylenchomorpha</taxon>
        <taxon>Sphaerularioidea</taxon>
        <taxon>Anguinidae</taxon>
        <taxon>Anguininae</taxon>
        <taxon>Ditylenchus</taxon>
    </lineage>
</organism>
<sequence>MGTASCKLGAADLEDVLELQRLGLEGAAQRSHRFEQPADGEPQCQAHRGGVHVVGALRGVDVVVGVEHVVARLLVAQLFQREVADDLVGIHVGRGACAALDHVDHELVEQLALDDVVAGQDDGRGAVAVDGAEVGVGAGGGLLHVGQRAHQVGHGRDAGAGDGEVLDRARRVHAPVGDGGDLLLAEEVVFRPEVGAHLRFLGLKKSTRRARAVGWDRDSEKQPRL</sequence>
<gene>
    <name evidence="1" type="ORF">DdX_20780</name>
</gene>
<name>A0AAD4MGL0_9BILA</name>
<keyword evidence="2" id="KW-1185">Reference proteome</keyword>
<protein>
    <submittedName>
        <fullName evidence="1">Uncharacterized protein</fullName>
    </submittedName>
</protein>
<comment type="caution">
    <text evidence="1">The sequence shown here is derived from an EMBL/GenBank/DDBJ whole genome shotgun (WGS) entry which is preliminary data.</text>
</comment>
<evidence type="ECO:0000313" key="2">
    <source>
        <dbReference type="Proteomes" id="UP001201812"/>
    </source>
</evidence>
<dbReference type="Proteomes" id="UP001201812">
    <property type="component" value="Unassembled WGS sequence"/>
</dbReference>
<reference evidence="1" key="1">
    <citation type="submission" date="2022-01" db="EMBL/GenBank/DDBJ databases">
        <title>Genome Sequence Resource for Two Populations of Ditylenchus destructor, the Migratory Endoparasitic Phytonematode.</title>
        <authorList>
            <person name="Zhang H."/>
            <person name="Lin R."/>
            <person name="Xie B."/>
        </authorList>
    </citation>
    <scope>NUCLEOTIDE SEQUENCE</scope>
    <source>
        <strain evidence="1">BazhouSP</strain>
    </source>
</reference>
<evidence type="ECO:0000313" key="1">
    <source>
        <dbReference type="EMBL" id="KAI1693228.1"/>
    </source>
</evidence>
<accession>A0AAD4MGL0</accession>